<dbReference type="Pfam" id="PF01073">
    <property type="entry name" value="3Beta_HSD"/>
    <property type="match status" value="1"/>
</dbReference>
<dbReference type="GO" id="GO:0006694">
    <property type="term" value="P:steroid biosynthetic process"/>
    <property type="evidence" value="ECO:0007669"/>
    <property type="project" value="InterPro"/>
</dbReference>
<dbReference type="Gene3D" id="3.40.50.720">
    <property type="entry name" value="NAD(P)-binding Rossmann-like Domain"/>
    <property type="match status" value="1"/>
</dbReference>
<dbReference type="Proteomes" id="UP000023152">
    <property type="component" value="Unassembled WGS sequence"/>
</dbReference>
<organism evidence="3 4">
    <name type="scientific">Reticulomyxa filosa</name>
    <dbReference type="NCBI Taxonomy" id="46433"/>
    <lineage>
        <taxon>Eukaryota</taxon>
        <taxon>Sar</taxon>
        <taxon>Rhizaria</taxon>
        <taxon>Retaria</taxon>
        <taxon>Foraminifera</taxon>
        <taxon>Monothalamids</taxon>
        <taxon>Reticulomyxidae</taxon>
        <taxon>Reticulomyxa</taxon>
    </lineage>
</organism>
<evidence type="ECO:0000313" key="4">
    <source>
        <dbReference type="Proteomes" id="UP000023152"/>
    </source>
</evidence>
<dbReference type="InterPro" id="IPR036291">
    <property type="entry name" value="NAD(P)-bd_dom_sf"/>
</dbReference>
<gene>
    <name evidence="3" type="ORF">RFI_07731</name>
</gene>
<dbReference type="GO" id="GO:0016616">
    <property type="term" value="F:oxidoreductase activity, acting on the CH-OH group of donors, NAD or NADP as acceptor"/>
    <property type="evidence" value="ECO:0007669"/>
    <property type="project" value="InterPro"/>
</dbReference>
<dbReference type="EMBL" id="ASPP01006087">
    <property type="protein sequence ID" value="ETO29388.1"/>
    <property type="molecule type" value="Genomic_DNA"/>
</dbReference>
<proteinExistence type="predicted"/>
<reference evidence="3 4" key="1">
    <citation type="journal article" date="2013" name="Curr. Biol.">
        <title>The Genome of the Foraminiferan Reticulomyxa filosa.</title>
        <authorList>
            <person name="Glockner G."/>
            <person name="Hulsmann N."/>
            <person name="Schleicher M."/>
            <person name="Noegel A.A."/>
            <person name="Eichinger L."/>
            <person name="Gallinger C."/>
            <person name="Pawlowski J."/>
            <person name="Sierra R."/>
            <person name="Euteneuer U."/>
            <person name="Pillet L."/>
            <person name="Moustafa A."/>
            <person name="Platzer M."/>
            <person name="Groth M."/>
            <person name="Szafranski K."/>
            <person name="Schliwa M."/>
        </authorList>
    </citation>
    <scope>NUCLEOTIDE SEQUENCE [LARGE SCALE GENOMIC DNA]</scope>
</reference>
<comment type="caution">
    <text evidence="3">The sequence shown here is derived from an EMBL/GenBank/DDBJ whole genome shotgun (WGS) entry which is preliminary data.</text>
</comment>
<dbReference type="OrthoDB" id="10058185at2759"/>
<name>X6NTZ1_RETFI</name>
<accession>X6NTZ1</accession>
<keyword evidence="1" id="KW-1133">Transmembrane helix</keyword>
<evidence type="ECO:0000259" key="2">
    <source>
        <dbReference type="Pfam" id="PF01073"/>
    </source>
</evidence>
<keyword evidence="1" id="KW-0472">Membrane</keyword>
<dbReference type="InterPro" id="IPR002225">
    <property type="entry name" value="3Beta_OHSteriod_DH/Estase"/>
</dbReference>
<keyword evidence="4" id="KW-1185">Reference proteome</keyword>
<dbReference type="SUPFAM" id="SSF51735">
    <property type="entry name" value="NAD(P)-binding Rossmann-fold domains"/>
    <property type="match status" value="1"/>
</dbReference>
<keyword evidence="1" id="KW-0812">Transmembrane</keyword>
<sequence length="234" mass="27254">MADETWPRNYSYNVYGKTKAVSEELVIQTKEKDIRNCIIRIPHLFGPSDYLIDATIAMPVIIGSKKDNNNILNAKDKDPYSFIYIENAANVFIVAARALASSETSGQVNGEVFHVKSRDENFIHFYRYTLNEQKSLFTLKIPFHVILFFAYIYELFVLFCFKFFGLQFGDPVQCFGVLAVESCSQEYTFNDVKAQKILKNYNLVDDKEAIQRTRKWIALRNEVKYKKKMKKKTE</sequence>
<evidence type="ECO:0000313" key="3">
    <source>
        <dbReference type="EMBL" id="ETO29388.1"/>
    </source>
</evidence>
<evidence type="ECO:0000256" key="1">
    <source>
        <dbReference type="SAM" id="Phobius"/>
    </source>
</evidence>
<protein>
    <submittedName>
        <fullName evidence="3">3-beta-hydroxy-delta5-steroid dehydrogenase</fullName>
    </submittedName>
</protein>
<feature type="domain" description="3-beta hydroxysteroid dehydrogenase/isomerase" evidence="2">
    <location>
        <begin position="2"/>
        <end position="117"/>
    </location>
</feature>
<feature type="transmembrane region" description="Helical" evidence="1">
    <location>
        <begin position="141"/>
        <end position="161"/>
    </location>
</feature>
<dbReference type="AlphaFoldDB" id="X6NTZ1"/>